<evidence type="ECO:0000313" key="4">
    <source>
        <dbReference type="Proteomes" id="UP000030710"/>
    </source>
</evidence>
<sequence>MCRDGINVGILKYAHGTDETAVGSLELSDERDRLERAQRDLSRKEHGSHNWEKQQKVVAQRHADLKRKRREFLQKLSNYYATESDLVAVEDLDARGLVAG</sequence>
<feature type="region of interest" description="Disordered" evidence="1">
    <location>
        <begin position="36"/>
        <end position="56"/>
    </location>
</feature>
<dbReference type="eggNOG" id="arCOG00684">
    <property type="taxonomic scope" value="Archaea"/>
</dbReference>
<accession>U1PQA6</accession>
<proteinExistence type="predicted"/>
<organism evidence="3 4">
    <name type="scientific">Haloquadratum walsbyi J07HQW2</name>
    <dbReference type="NCBI Taxonomy" id="1238425"/>
    <lineage>
        <taxon>Archaea</taxon>
        <taxon>Methanobacteriati</taxon>
        <taxon>Methanobacteriota</taxon>
        <taxon>Stenosarchaea group</taxon>
        <taxon>Halobacteria</taxon>
        <taxon>Halobacteriales</taxon>
        <taxon>Haloferacaceae</taxon>
        <taxon>Haloquadratum</taxon>
    </lineage>
</organism>
<evidence type="ECO:0000259" key="2">
    <source>
        <dbReference type="Pfam" id="PF01385"/>
    </source>
</evidence>
<dbReference type="EMBL" id="KE356561">
    <property type="protein sequence ID" value="ERG94506.1"/>
    <property type="molecule type" value="Genomic_DNA"/>
</dbReference>
<name>U1PQA6_9EURY</name>
<dbReference type="Proteomes" id="UP000030710">
    <property type="component" value="Unassembled WGS sequence"/>
</dbReference>
<dbReference type="AlphaFoldDB" id="U1PQA6"/>
<dbReference type="InterPro" id="IPR001959">
    <property type="entry name" value="Transposase"/>
</dbReference>
<protein>
    <submittedName>
        <fullName evidence="3">Transposase</fullName>
    </submittedName>
</protein>
<evidence type="ECO:0000313" key="3">
    <source>
        <dbReference type="EMBL" id="ERG94506.1"/>
    </source>
</evidence>
<dbReference type="STRING" id="1238425.J07HQW2_00940"/>
<feature type="domain" description="Probable transposase IS891/IS1136/IS1341" evidence="2">
    <location>
        <begin position="26"/>
        <end position="98"/>
    </location>
</feature>
<feature type="compositionally biased region" description="Basic and acidic residues" evidence="1">
    <location>
        <begin position="36"/>
        <end position="55"/>
    </location>
</feature>
<evidence type="ECO:0000256" key="1">
    <source>
        <dbReference type="SAM" id="MobiDB-lite"/>
    </source>
</evidence>
<dbReference type="HOGENOM" id="CLU_168714_0_0_2"/>
<dbReference type="Pfam" id="PF01385">
    <property type="entry name" value="OrfB_IS605"/>
    <property type="match status" value="1"/>
</dbReference>
<gene>
    <name evidence="3" type="ORF">J07HQW2_00940</name>
</gene>
<reference evidence="3 4" key="1">
    <citation type="journal article" date="2013" name="PLoS ONE">
        <title>Assembly-driven community genomics of a hypersaline microbial ecosystem.</title>
        <authorList>
            <person name="Podell S."/>
            <person name="Ugalde J.A."/>
            <person name="Narasingarao P."/>
            <person name="Banfield J.F."/>
            <person name="Heidelberg K.B."/>
            <person name="Allen E.E."/>
        </authorList>
    </citation>
    <scope>NUCLEOTIDE SEQUENCE [LARGE SCALE GENOMIC DNA]</scope>
    <source>
        <strain evidence="4">J07HQW2</strain>
    </source>
</reference>